<evidence type="ECO:0000313" key="4">
    <source>
        <dbReference type="Proteomes" id="UP001295684"/>
    </source>
</evidence>
<proteinExistence type="predicted"/>
<sequence>MKFPICEARPCKDRSQFYIIERKLYVCNTHKVAKYFTDDSIHLVPQDSVESLLKVIDQCRKELLVSPITQGYLGSEEEYNGFDTTIREAVDHISSSLRAVVLSKQFFKLEALFIEAKQLEDFIMNHELFIKHSTAKSWKEALGVVNEVVEKSSALVTKELHEEYASLFKRTADELRKQRTRILEEKSRLDIKLSEEKNKVKDLKEELKNQEKSLKQDMKMLKDQYEEKIEGLINTQSQLEQTKSTLIDEAEQKDQQISELKEDIKSKSEDLERSHERIQNLEQKVKTKTEKEKELKEQIENLKSNFDEEKEKLEENYESELRQHKRRHDIMIEESNEKSEKKLQEQLAVFNNKYKEKDDAIHKLEEEASKLTEDLDQQRTEHQALIATHTNLQKEKQSIVEKHSEDTSKLQQNNEALEEESKAKDINIMELKEEIEELTRKLKDACEHNESIKQNLVSLIQTFSNQEVTDFLKDCEVYDEYSSAEEEIQFDQKTCLYLDLNKENHLEFLTKITKRIPDCEYISIGSIPGENEVVKTFLSLYFPNKVKQFYFNERSALSSCLSFYMTELEALSSKVEEKFGICNFEVSQNQMKTLLAKYKRKSWFGFVDCNLALSSVPDFGGALQGSQLERLDLTGCGASARGGWKNNPSHFENLIEGLAKEQDFKNNLKMIWMGGCGMEKSQVEEILKKYEFGEVQIWM</sequence>
<dbReference type="Proteomes" id="UP001295684">
    <property type="component" value="Unassembled WGS sequence"/>
</dbReference>
<name>A0AAD1TZP0_EUPCR</name>
<evidence type="ECO:0000256" key="2">
    <source>
        <dbReference type="SAM" id="Coils"/>
    </source>
</evidence>
<keyword evidence="4" id="KW-1185">Reference proteome</keyword>
<comment type="caution">
    <text evidence="3">The sequence shown here is derived from an EMBL/GenBank/DDBJ whole genome shotgun (WGS) entry which is preliminary data.</text>
</comment>
<evidence type="ECO:0000313" key="3">
    <source>
        <dbReference type="EMBL" id="CAI2359058.1"/>
    </source>
</evidence>
<gene>
    <name evidence="3" type="ORF">ECRASSUSDP1_LOCUS343</name>
</gene>
<feature type="coiled-coil region" evidence="2">
    <location>
        <begin position="172"/>
        <end position="455"/>
    </location>
</feature>
<keyword evidence="1 2" id="KW-0175">Coiled coil</keyword>
<protein>
    <submittedName>
        <fullName evidence="3">Uncharacterized protein</fullName>
    </submittedName>
</protein>
<dbReference type="AlphaFoldDB" id="A0AAD1TZP0"/>
<dbReference type="EMBL" id="CAMPGE010000317">
    <property type="protein sequence ID" value="CAI2359058.1"/>
    <property type="molecule type" value="Genomic_DNA"/>
</dbReference>
<evidence type="ECO:0000256" key="1">
    <source>
        <dbReference type="ARBA" id="ARBA00023054"/>
    </source>
</evidence>
<dbReference type="PANTHER" id="PTHR32083">
    <property type="entry name" value="CILIA AND FLAGELLA-ASSOCIATED PROTEIN 58-RELATED"/>
    <property type="match status" value="1"/>
</dbReference>
<accession>A0AAD1TZP0</accession>
<organism evidence="3 4">
    <name type="scientific">Euplotes crassus</name>
    <dbReference type="NCBI Taxonomy" id="5936"/>
    <lineage>
        <taxon>Eukaryota</taxon>
        <taxon>Sar</taxon>
        <taxon>Alveolata</taxon>
        <taxon>Ciliophora</taxon>
        <taxon>Intramacronucleata</taxon>
        <taxon>Spirotrichea</taxon>
        <taxon>Hypotrichia</taxon>
        <taxon>Euplotida</taxon>
        <taxon>Euplotidae</taxon>
        <taxon>Moneuplotes</taxon>
    </lineage>
</organism>
<reference evidence="3" key="1">
    <citation type="submission" date="2023-07" db="EMBL/GenBank/DDBJ databases">
        <authorList>
            <consortium name="AG Swart"/>
            <person name="Singh M."/>
            <person name="Singh A."/>
            <person name="Seah K."/>
            <person name="Emmerich C."/>
        </authorList>
    </citation>
    <scope>NUCLEOTIDE SEQUENCE</scope>
    <source>
        <strain evidence="3">DP1</strain>
    </source>
</reference>